<dbReference type="GeneID" id="73472171"/>
<comment type="caution">
    <text evidence="4">The sequence shown here is derived from an EMBL/GenBank/DDBJ whole genome shotgun (WGS) entry which is preliminary data.</text>
</comment>
<dbReference type="Pfam" id="PF10304">
    <property type="entry name" value="RTP1_C2"/>
    <property type="match status" value="1"/>
</dbReference>
<dbReference type="InterPro" id="IPR019414">
    <property type="entry name" value="Rtp1_C2"/>
</dbReference>
<dbReference type="Pfam" id="PF10363">
    <property type="entry name" value="RTP1_C1"/>
    <property type="match status" value="1"/>
</dbReference>
<dbReference type="InterPro" id="IPR039600">
    <property type="entry name" value="TANGO6/Rtp1"/>
</dbReference>
<gene>
    <name evidence="4" type="ORF">J8A68_005371</name>
</gene>
<dbReference type="AlphaFoldDB" id="A0A8J5QFI0"/>
<accession>A0A8J5QFI0</accession>
<keyword evidence="5" id="KW-1185">Reference proteome</keyword>
<reference evidence="4 5" key="1">
    <citation type="journal article" date="2021" name="DNA Res.">
        <title>Genome analysis of Candida subhashii reveals its hybrid nature and dual mitochondrial genome conformations.</title>
        <authorList>
            <person name="Mixao V."/>
            <person name="Hegedusova E."/>
            <person name="Saus E."/>
            <person name="Pryszcz L.P."/>
            <person name="Cillingova A."/>
            <person name="Nosek J."/>
            <person name="Gabaldon T."/>
        </authorList>
    </citation>
    <scope>NUCLEOTIDE SEQUENCE [LARGE SCALE GENOMIC DNA]</scope>
    <source>
        <strain evidence="4 5">CBS 10753</strain>
    </source>
</reference>
<organism evidence="4 5">
    <name type="scientific">[Candida] subhashii</name>
    <dbReference type="NCBI Taxonomy" id="561895"/>
    <lineage>
        <taxon>Eukaryota</taxon>
        <taxon>Fungi</taxon>
        <taxon>Dikarya</taxon>
        <taxon>Ascomycota</taxon>
        <taxon>Saccharomycotina</taxon>
        <taxon>Pichiomycetes</taxon>
        <taxon>Debaryomycetaceae</taxon>
        <taxon>Spathaspora</taxon>
    </lineage>
</organism>
<evidence type="ECO:0000313" key="5">
    <source>
        <dbReference type="Proteomes" id="UP000694255"/>
    </source>
</evidence>
<dbReference type="EMBL" id="JAGSYN010000267">
    <property type="protein sequence ID" value="KAG7661134.1"/>
    <property type="molecule type" value="Genomic_DNA"/>
</dbReference>
<evidence type="ECO:0008006" key="6">
    <source>
        <dbReference type="Google" id="ProtNLM"/>
    </source>
</evidence>
<feature type="region of interest" description="Disordered" evidence="1">
    <location>
        <begin position="12"/>
        <end position="41"/>
    </location>
</feature>
<feature type="domain" description="RNA polymerase II assembly factor Rtp1 C-terminal" evidence="2">
    <location>
        <begin position="928"/>
        <end position="960"/>
    </location>
</feature>
<dbReference type="PANTHER" id="PTHR20959:SF1">
    <property type="entry name" value="TRANSPORT AND GOLGI ORGANIZATION PROTEIN 6 HOMOLOG"/>
    <property type="match status" value="1"/>
</dbReference>
<evidence type="ECO:0000256" key="1">
    <source>
        <dbReference type="SAM" id="MobiDB-lite"/>
    </source>
</evidence>
<dbReference type="PANTHER" id="PTHR20959">
    <property type="entry name" value="TRANSPORT AND GOLGI ORGANIZATION PROTEIN 6 FAMILY MEMBER"/>
    <property type="match status" value="1"/>
</dbReference>
<sequence>MVSPKIEVVKDEPAKIESKSKQNPFEPRKKNTTIRRSANEVYSQRKGLNKPEIISNKPIDILFTKLEKILDLSYSELSIDLLYKRLFPDGPDGKDEFEKRYRTVSKLLELLIDIQKFSSESDGTKDKSVISISLHDMKTFGKLINVIIIHGIYPVLASLNIGVPFEKRRLKDFSNKKDQIKIDKLPIKGSYENHEKLLGLVYDRFLQLFQVKSDVTDLLSRGTGYADFITVSIALITVPHFDSKRKQDVCSQYDNSIQKIPETYELFQIYTVLMATPSPMYFKQFVIRRLQSLHYDAPRNDGLLSLIEFVLELRETEEVNIEKFDHVANVVLSKPSGVDTRKYFTSIGNQSYELLVNINRPTVTSCVVYAIEKLWIRNKRVTQDFILKKIWNCFNPEARDEPILITETQLNNTVNVLISLNKKTLDLDLYAAIFEPILLSLWGYYLFLKKHDKSTGVIMGILTSYFTIMKDYNTGNGLEIIAKNLIYDGNDNWVFEFGPNSMTQIASRVSEVSSVSKEVRVARFISGLDSACEAFIRLLEDLDDELVQSLFIKILKNWLNGIELIGEEKNAFLALMDLRLLESIGNKFKECLARTPIEMLEMVDSFLVFSRTRTGDSISNEDENSDDEDEEEDIREEVLPTLLELLSAILSENDGMMGNAEHLQVLTSVSTSLMKLSEKGDIKETTKRSALALNSRVQELLKGEPRDKDKTDTDRDILNRAIVSLNDPLVPIRAHGLYLLRKLVEIKSKTISIDFVINLHLVQLKDPDPFIYLNVIKGLEILISWDEYTVLEILCKFYKDENSEMDERLRIGEVLLRYIQSSNDAFGGKSASLIVETTLSLIRRSKDENNVVDDRLRMSSMSLLGSCCKVNPLGMIDKLEECLDCAIGILQLETSVESAIMRRAAIVLIHDLILGTSETNKVMFPKRYQESVFRILRYVSETDNDLLAREQAQRVLKTISELTEAAMELYREQLPSETVHR</sequence>
<evidence type="ECO:0000259" key="3">
    <source>
        <dbReference type="Pfam" id="PF10363"/>
    </source>
</evidence>
<dbReference type="Proteomes" id="UP000694255">
    <property type="component" value="Unassembled WGS sequence"/>
</dbReference>
<dbReference type="OrthoDB" id="39591at2759"/>
<protein>
    <recommendedName>
        <fullName evidence="6">RNA polymerase II assembly factor Rtp1 C-terminal domain-containing protein</fullName>
    </recommendedName>
</protein>
<evidence type="ECO:0000259" key="2">
    <source>
        <dbReference type="Pfam" id="PF10304"/>
    </source>
</evidence>
<evidence type="ECO:0000313" key="4">
    <source>
        <dbReference type="EMBL" id="KAG7661134.1"/>
    </source>
</evidence>
<dbReference type="InterPro" id="IPR019451">
    <property type="entry name" value="Rtp1_C1"/>
</dbReference>
<name>A0A8J5QFI0_9ASCO</name>
<feature type="domain" description="RNA polymerase II assembly factor Rtp1 C-terminal" evidence="3">
    <location>
        <begin position="718"/>
        <end position="824"/>
    </location>
</feature>
<dbReference type="RefSeq" id="XP_049261367.1">
    <property type="nucleotide sequence ID" value="XM_049409430.1"/>
</dbReference>
<dbReference type="GO" id="GO:0009306">
    <property type="term" value="P:protein secretion"/>
    <property type="evidence" value="ECO:0007669"/>
    <property type="project" value="TreeGrafter"/>
</dbReference>
<proteinExistence type="predicted"/>